<accession>A0AAV6VTI3</accession>
<sequence length="127" mass="14557">MGPSSSMTNPYQGFSQNQGTFECSDETGVLVTSVRRESSFDGQVVLMFSGTLSRVDIPQGRGWRFVFSNCRRRDCCAGEERGSRLIVHLFNDREIGGFSFVIYDPLNRESVFIFYLKNQQTFSFRYC</sequence>
<comment type="caution">
    <text evidence="1">The sequence shown here is derived from an EMBL/GenBank/DDBJ whole genome shotgun (WGS) entry which is preliminary data.</text>
</comment>
<keyword evidence="2" id="KW-1185">Reference proteome</keyword>
<reference evidence="1 2" key="1">
    <citation type="journal article" date="2022" name="Nat. Ecol. Evol.">
        <title>A masculinizing supergene underlies an exaggerated male reproductive morph in a spider.</title>
        <authorList>
            <person name="Hendrickx F."/>
            <person name="De Corte Z."/>
            <person name="Sonet G."/>
            <person name="Van Belleghem S.M."/>
            <person name="Kostlbacher S."/>
            <person name="Vangestel C."/>
        </authorList>
    </citation>
    <scope>NUCLEOTIDE SEQUENCE [LARGE SCALE GENOMIC DNA]</scope>
    <source>
        <strain evidence="1">W744_W776</strain>
    </source>
</reference>
<protein>
    <submittedName>
        <fullName evidence="1">Uncharacterized protein</fullName>
    </submittedName>
</protein>
<name>A0AAV6VTI3_9ARAC</name>
<evidence type="ECO:0000313" key="1">
    <source>
        <dbReference type="EMBL" id="KAG8199343.1"/>
    </source>
</evidence>
<evidence type="ECO:0000313" key="2">
    <source>
        <dbReference type="Proteomes" id="UP000827092"/>
    </source>
</evidence>
<gene>
    <name evidence="1" type="ORF">JTE90_011809</name>
</gene>
<dbReference type="EMBL" id="JAFNEN010000028">
    <property type="protein sequence ID" value="KAG8199343.1"/>
    <property type="molecule type" value="Genomic_DNA"/>
</dbReference>
<organism evidence="1 2">
    <name type="scientific">Oedothorax gibbosus</name>
    <dbReference type="NCBI Taxonomy" id="931172"/>
    <lineage>
        <taxon>Eukaryota</taxon>
        <taxon>Metazoa</taxon>
        <taxon>Ecdysozoa</taxon>
        <taxon>Arthropoda</taxon>
        <taxon>Chelicerata</taxon>
        <taxon>Arachnida</taxon>
        <taxon>Araneae</taxon>
        <taxon>Araneomorphae</taxon>
        <taxon>Entelegynae</taxon>
        <taxon>Araneoidea</taxon>
        <taxon>Linyphiidae</taxon>
        <taxon>Erigoninae</taxon>
        <taxon>Oedothorax</taxon>
    </lineage>
</organism>
<dbReference type="AlphaFoldDB" id="A0AAV6VTI3"/>
<dbReference type="Proteomes" id="UP000827092">
    <property type="component" value="Unassembled WGS sequence"/>
</dbReference>
<proteinExistence type="predicted"/>